<keyword evidence="2" id="KW-1185">Reference proteome</keyword>
<sequence>MARNSIKELILVHKKKKRIAVKTNIAIESGLISKPDQIIRYFPPYQDEKSRMTDRIRPTDNVFKEGDGFISE</sequence>
<comment type="caution">
    <text evidence="1">The sequence shown here is derived from an EMBL/GenBank/DDBJ whole genome shotgun (WGS) entry which is preliminary data.</text>
</comment>
<evidence type="ECO:0000313" key="1">
    <source>
        <dbReference type="EMBL" id="PIT39748.1"/>
    </source>
</evidence>
<protein>
    <submittedName>
        <fullName evidence="1">Uncharacterized protein</fullName>
    </submittedName>
</protein>
<dbReference type="EMBL" id="MEIL01000024">
    <property type="protein sequence ID" value="PIT39748.1"/>
    <property type="molecule type" value="Genomic_DNA"/>
</dbReference>
<accession>A0A2N9X7N0</accession>
<gene>
    <name evidence="1" type="ORF">BHC54_04535</name>
</gene>
<evidence type="ECO:0000313" key="2">
    <source>
        <dbReference type="Proteomes" id="UP000230202"/>
    </source>
</evidence>
<reference evidence="1" key="1">
    <citation type="journal article" date="2017" name="MBio">
        <title>Type VI secretion-mediated competition in the bee gut microbiome.</title>
        <authorList>
            <person name="Steele M.I."/>
            <person name="Kwong W.K."/>
            <person name="Powell J.E."/>
            <person name="Whiteley M."/>
            <person name="Moran N.A."/>
        </authorList>
    </citation>
    <scope>NUCLEOTIDE SEQUENCE [LARGE SCALE GENOMIC DNA]</scope>
    <source>
        <strain evidence="1">WkB273</strain>
    </source>
</reference>
<dbReference type="AlphaFoldDB" id="A0A2N9X7N0"/>
<name>A0A2N9X7N0_9NEIS</name>
<organism evidence="1 2">
    <name type="scientific">Snodgrassella alvi</name>
    <dbReference type="NCBI Taxonomy" id="1196083"/>
    <lineage>
        <taxon>Bacteria</taxon>
        <taxon>Pseudomonadati</taxon>
        <taxon>Pseudomonadota</taxon>
        <taxon>Betaproteobacteria</taxon>
        <taxon>Neisseriales</taxon>
        <taxon>Neisseriaceae</taxon>
        <taxon>Snodgrassella</taxon>
    </lineage>
</organism>
<proteinExistence type="predicted"/>
<dbReference type="Proteomes" id="UP000230202">
    <property type="component" value="Unassembled WGS sequence"/>
</dbReference>